<organism evidence="1 2">
    <name type="scientific">Candidatus Aquirickettsiella gammari</name>
    <dbReference type="NCBI Taxonomy" id="2016198"/>
    <lineage>
        <taxon>Bacteria</taxon>
        <taxon>Pseudomonadati</taxon>
        <taxon>Pseudomonadota</taxon>
        <taxon>Gammaproteobacteria</taxon>
        <taxon>Legionellales</taxon>
        <taxon>Coxiellaceae</taxon>
        <taxon>Candidatus Aquirickettsiella</taxon>
    </lineage>
</organism>
<dbReference type="Proteomes" id="UP000226429">
    <property type="component" value="Unassembled WGS sequence"/>
</dbReference>
<proteinExistence type="predicted"/>
<dbReference type="EMBL" id="NMOS02000013">
    <property type="protein sequence ID" value="RDH40223.1"/>
    <property type="molecule type" value="Genomic_DNA"/>
</dbReference>
<name>A0A370CHF4_9COXI</name>
<dbReference type="InterPro" id="IPR042184">
    <property type="entry name" value="YqeY/Aim41_N"/>
</dbReference>
<dbReference type="Gene3D" id="1.10.1510.10">
    <property type="entry name" value="Uncharacterised protein YqeY/AIM41 PF09424, N-terminal domain"/>
    <property type="match status" value="1"/>
</dbReference>
<gene>
    <name evidence="1" type="ORF">CFE62_005140</name>
</gene>
<dbReference type="InterPro" id="IPR023168">
    <property type="entry name" value="GatB_Yqey_C_2"/>
</dbReference>
<sequence length="150" mass="17006">MAVVVLKQRIQEDMKAALRAQDKQRLGVVRLILAAIKQVEVDERIEVDDTRISQILNKMLKQRRDSITQYSQAKRDDLVAQERLEEGIIQSYLPPPFSESDIDGLLSEVIAQLGATSVKDMGKVMAEMKEKLQGRADMALLSKKLKERLT</sequence>
<reference evidence="1 2" key="2">
    <citation type="journal article" date="2018" name="J. Invertebr. Pathol.">
        <title>'Candidatus Aquirickettsiella gammari' (Gammaproteobacteria: Legionellales: Coxiellaceae): A bacterial pathogen of the freshwater crustacean Gammarus fossarum (Malacostraca: Amphipoda).</title>
        <authorList>
            <person name="Bojko J."/>
            <person name="Dunn A.M."/>
            <person name="Stebbing P.D."/>
            <person name="van Aerle R."/>
            <person name="Bacela-Spychalska K."/>
            <person name="Bean T.P."/>
            <person name="Urrutia A."/>
            <person name="Stentiford G.D."/>
        </authorList>
    </citation>
    <scope>NUCLEOTIDE SEQUENCE [LARGE SCALE GENOMIC DNA]</scope>
    <source>
        <strain evidence="1">RA15029</strain>
    </source>
</reference>
<dbReference type="InterPro" id="IPR019004">
    <property type="entry name" value="YqeY/Aim41"/>
</dbReference>
<dbReference type="PANTHER" id="PTHR28055">
    <property type="entry name" value="ALTERED INHERITANCE OF MITOCHONDRIA PROTEIN 41, MITOCHONDRIAL"/>
    <property type="match status" value="1"/>
</dbReference>
<dbReference type="AlphaFoldDB" id="A0A370CHF4"/>
<evidence type="ECO:0000313" key="1">
    <source>
        <dbReference type="EMBL" id="RDH40223.1"/>
    </source>
</evidence>
<dbReference type="Gene3D" id="1.10.10.410">
    <property type="match status" value="1"/>
</dbReference>
<reference evidence="1 2" key="1">
    <citation type="journal article" date="2017" name="Int. J. Syst. Evol. Microbiol.">
        <title>Aquarickettsiella crustaci n. gen. n. sp. (Gammaproteobacteria: Legionellales: Coxiellaceae); a bacterial pathogen of the freshwater crustacean: Gammarus fossarum (Malacostraca: Amphipoda).</title>
        <authorList>
            <person name="Bojko J."/>
            <person name="Dunn A.M."/>
            <person name="Stebbing P.D."/>
            <person name="Van Aerle R."/>
            <person name="Bacela-Spychalska K."/>
            <person name="Bean T.P."/>
            <person name="Stentiford G.D."/>
        </authorList>
    </citation>
    <scope>NUCLEOTIDE SEQUENCE [LARGE SCALE GENOMIC DNA]</scope>
    <source>
        <strain evidence="1">RA15029</strain>
    </source>
</reference>
<evidence type="ECO:0000313" key="2">
    <source>
        <dbReference type="Proteomes" id="UP000226429"/>
    </source>
</evidence>
<accession>A0A370CHF4</accession>
<keyword evidence="2" id="KW-1185">Reference proteome</keyword>
<dbReference type="InterPro" id="IPR003789">
    <property type="entry name" value="Asn/Gln_tRNA_amidoTrase-B-like"/>
</dbReference>
<dbReference type="Pfam" id="PF09424">
    <property type="entry name" value="YqeY"/>
    <property type="match status" value="1"/>
</dbReference>
<dbReference type="GO" id="GO:0016884">
    <property type="term" value="F:carbon-nitrogen ligase activity, with glutamine as amido-N-donor"/>
    <property type="evidence" value="ECO:0007669"/>
    <property type="project" value="InterPro"/>
</dbReference>
<protein>
    <submittedName>
        <fullName evidence="1">GatB/YqeY domain-containing protein</fullName>
    </submittedName>
</protein>
<comment type="caution">
    <text evidence="1">The sequence shown here is derived from an EMBL/GenBank/DDBJ whole genome shotgun (WGS) entry which is preliminary data.</text>
</comment>
<dbReference type="SUPFAM" id="SSF89095">
    <property type="entry name" value="GatB/YqeY motif"/>
    <property type="match status" value="1"/>
</dbReference>
<dbReference type="PANTHER" id="PTHR28055:SF1">
    <property type="entry name" value="ALTERED INHERITANCE OF MITOCHONDRIA PROTEIN 41, MITOCHONDRIAL"/>
    <property type="match status" value="1"/>
</dbReference>